<protein>
    <submittedName>
        <fullName evidence="2">VWFD domain-containing protein</fullName>
    </submittedName>
</protein>
<dbReference type="Proteomes" id="UP000492821">
    <property type="component" value="Unassembled WGS sequence"/>
</dbReference>
<reference evidence="2" key="2">
    <citation type="submission" date="2020-10" db="UniProtKB">
        <authorList>
            <consortium name="WormBaseParasite"/>
        </authorList>
    </citation>
    <scope>IDENTIFICATION</scope>
</reference>
<keyword evidence="1" id="KW-1185">Reference proteome</keyword>
<dbReference type="Gene3D" id="2.60.40.3770">
    <property type="match status" value="1"/>
</dbReference>
<evidence type="ECO:0000313" key="2">
    <source>
        <dbReference type="WBParaSite" id="Pan_g643.t1"/>
    </source>
</evidence>
<name>A0A7E4W2P2_PANRE</name>
<dbReference type="WBParaSite" id="Pan_g643.t1">
    <property type="protein sequence ID" value="Pan_g643.t1"/>
    <property type="gene ID" value="Pan_g643"/>
</dbReference>
<accession>A0A7E4W2P2</accession>
<proteinExistence type="predicted"/>
<evidence type="ECO:0000313" key="1">
    <source>
        <dbReference type="Proteomes" id="UP000492821"/>
    </source>
</evidence>
<dbReference type="AlphaFoldDB" id="A0A7E4W2P2"/>
<sequence length="163" mass="17874">FQDAPLPLHTPQGWLRSTNGELLMGQTGLINIIVSSQKFTLTTMVDRNRCVNVKASIAGCYNCEQGATVEMSCKTDYGEALAHVECGSFHFAIHCMHEVRTQRIQVLAKTAEIDEQCQLRCPAGSSSFNLRGLLYQPAATDPWSIAPHASKSTSWFGQAARSL</sequence>
<reference evidence="1" key="1">
    <citation type="journal article" date="2013" name="Genetics">
        <title>The draft genome and transcriptome of Panagrellus redivivus are shaped by the harsh demands of a free-living lifestyle.</title>
        <authorList>
            <person name="Srinivasan J."/>
            <person name="Dillman A.R."/>
            <person name="Macchietto M.G."/>
            <person name="Heikkinen L."/>
            <person name="Lakso M."/>
            <person name="Fracchia K.M."/>
            <person name="Antoshechkin I."/>
            <person name="Mortazavi A."/>
            <person name="Wong G."/>
            <person name="Sternberg P.W."/>
        </authorList>
    </citation>
    <scope>NUCLEOTIDE SEQUENCE [LARGE SCALE GENOMIC DNA]</scope>
    <source>
        <strain evidence="1">MT8872</strain>
    </source>
</reference>
<organism evidence="1 2">
    <name type="scientific">Panagrellus redivivus</name>
    <name type="common">Microworm</name>
    <dbReference type="NCBI Taxonomy" id="6233"/>
    <lineage>
        <taxon>Eukaryota</taxon>
        <taxon>Metazoa</taxon>
        <taxon>Ecdysozoa</taxon>
        <taxon>Nematoda</taxon>
        <taxon>Chromadorea</taxon>
        <taxon>Rhabditida</taxon>
        <taxon>Tylenchina</taxon>
        <taxon>Panagrolaimomorpha</taxon>
        <taxon>Panagrolaimoidea</taxon>
        <taxon>Panagrolaimidae</taxon>
        <taxon>Panagrellus</taxon>
    </lineage>
</organism>